<protein>
    <submittedName>
        <fullName evidence="1">Uncharacterized protein</fullName>
    </submittedName>
</protein>
<accession>A0A1Q9DF69</accession>
<dbReference type="AlphaFoldDB" id="A0A1Q9DF69"/>
<comment type="caution">
    <text evidence="1">The sequence shown here is derived from an EMBL/GenBank/DDBJ whole genome shotgun (WGS) entry which is preliminary data.</text>
</comment>
<gene>
    <name evidence="1" type="ORF">AK812_SmicGene24274</name>
</gene>
<name>A0A1Q9DF69_SYMMI</name>
<evidence type="ECO:0000313" key="1">
    <source>
        <dbReference type="EMBL" id="OLP93779.1"/>
    </source>
</evidence>
<dbReference type="OrthoDB" id="5980503at2759"/>
<keyword evidence="2" id="KW-1185">Reference proteome</keyword>
<proteinExistence type="predicted"/>
<organism evidence="1 2">
    <name type="scientific">Symbiodinium microadriaticum</name>
    <name type="common">Dinoflagellate</name>
    <name type="synonym">Zooxanthella microadriatica</name>
    <dbReference type="NCBI Taxonomy" id="2951"/>
    <lineage>
        <taxon>Eukaryota</taxon>
        <taxon>Sar</taxon>
        <taxon>Alveolata</taxon>
        <taxon>Dinophyceae</taxon>
        <taxon>Suessiales</taxon>
        <taxon>Symbiodiniaceae</taxon>
        <taxon>Symbiodinium</taxon>
    </lineage>
</organism>
<evidence type="ECO:0000313" key="2">
    <source>
        <dbReference type="Proteomes" id="UP000186817"/>
    </source>
</evidence>
<sequence>MEGGLVGWRAGWRGPGWLDGAGLAGWRAGWMEGWMEGPDRLEKPGWMGFGMELTGWRGPGWLDGRGVAGWRGGLVGWYGGLTGWRGAGWMEACCWMEGAWLDGGRLAGWRVDGGGVTGWMEGAWLDGGRLAGWRVDGGGVTGWMEGAWLDGGVWKEGGQESLPAHLQGYWPVIEACRVQDEELGKVGYLTVQEGRVEKGSAQRRPGLHTEAPGVVLSKGRVISILAKWGHGRGFRGGPKLRRRAPPQTLEEFIAEQEAQGNEPNYDEFNFEDELDDEASSFCWTANVIQGGIYTASTVARSTRAWDMRFAQLSDIAGPLGDLEHVRTLLGAGTELDANTLYWLTDATPHESMVLEESTYRQYFRLVTSEVSIWYSAHSSENPTGVRPDPKVTQVVAHDKFLDLARQARLFQDSDLRKDEVWDLHAKERGEGTEGEEIDARLEQLKLDIR</sequence>
<dbReference type="EMBL" id="LSRX01000569">
    <property type="protein sequence ID" value="OLP93779.1"/>
    <property type="molecule type" value="Genomic_DNA"/>
</dbReference>
<dbReference type="Proteomes" id="UP000186817">
    <property type="component" value="Unassembled WGS sequence"/>
</dbReference>
<reference evidence="1 2" key="1">
    <citation type="submission" date="2016-02" db="EMBL/GenBank/DDBJ databases">
        <title>Genome analysis of coral dinoflagellate symbionts highlights evolutionary adaptations to a symbiotic lifestyle.</title>
        <authorList>
            <person name="Aranda M."/>
            <person name="Li Y."/>
            <person name="Liew Y.J."/>
            <person name="Baumgarten S."/>
            <person name="Simakov O."/>
            <person name="Wilson M."/>
            <person name="Piel J."/>
            <person name="Ashoor H."/>
            <person name="Bougouffa S."/>
            <person name="Bajic V.B."/>
            <person name="Ryu T."/>
            <person name="Ravasi T."/>
            <person name="Bayer T."/>
            <person name="Micklem G."/>
            <person name="Kim H."/>
            <person name="Bhak J."/>
            <person name="Lajeunesse T.C."/>
            <person name="Voolstra C.R."/>
        </authorList>
    </citation>
    <scope>NUCLEOTIDE SEQUENCE [LARGE SCALE GENOMIC DNA]</scope>
    <source>
        <strain evidence="1 2">CCMP2467</strain>
    </source>
</reference>